<keyword evidence="4 6" id="KW-1133">Transmembrane helix</keyword>
<dbReference type="InterPro" id="IPR002293">
    <property type="entry name" value="AA/rel_permease1"/>
</dbReference>
<keyword evidence="3 6" id="KW-0812">Transmembrane</keyword>
<feature type="transmembrane region" description="Helical" evidence="6">
    <location>
        <begin position="239"/>
        <end position="262"/>
    </location>
</feature>
<keyword evidence="2" id="KW-1003">Cell membrane</keyword>
<feature type="transmembrane region" description="Helical" evidence="6">
    <location>
        <begin position="132"/>
        <end position="151"/>
    </location>
</feature>
<feature type="transmembrane region" description="Helical" evidence="6">
    <location>
        <begin position="12"/>
        <end position="38"/>
    </location>
</feature>
<feature type="transmembrane region" description="Helical" evidence="6">
    <location>
        <begin position="44"/>
        <end position="64"/>
    </location>
</feature>
<dbReference type="GO" id="GO:0005886">
    <property type="term" value="C:plasma membrane"/>
    <property type="evidence" value="ECO:0007669"/>
    <property type="project" value="UniProtKB-SubCell"/>
</dbReference>
<feature type="transmembrane region" description="Helical" evidence="6">
    <location>
        <begin position="198"/>
        <end position="219"/>
    </location>
</feature>
<feature type="transmembrane region" description="Helical" evidence="6">
    <location>
        <begin position="95"/>
        <end position="120"/>
    </location>
</feature>
<organism evidence="7">
    <name type="scientific">Fervidicoccus fontis</name>
    <dbReference type="NCBI Taxonomy" id="683846"/>
    <lineage>
        <taxon>Archaea</taxon>
        <taxon>Thermoproteota</taxon>
        <taxon>Thermoprotei</taxon>
        <taxon>Fervidicoccales</taxon>
        <taxon>Fervidicoccaceae</taxon>
        <taxon>Fervidicoccus</taxon>
    </lineage>
</organism>
<accession>A0A7J3SN76</accession>
<reference evidence="7" key="1">
    <citation type="journal article" date="2020" name="mSystems">
        <title>Genome- and Community-Level Interaction Insights into Carbon Utilization and Element Cycling Functions of Hydrothermarchaeota in Hydrothermal Sediment.</title>
        <authorList>
            <person name="Zhou Z."/>
            <person name="Liu Y."/>
            <person name="Xu W."/>
            <person name="Pan J."/>
            <person name="Luo Z.H."/>
            <person name="Li M."/>
        </authorList>
    </citation>
    <scope>NUCLEOTIDE SEQUENCE [LARGE SCALE GENOMIC DNA]</scope>
    <source>
        <strain evidence="7">SpSt-885</strain>
    </source>
</reference>
<comment type="caution">
    <text evidence="7">The sequence shown here is derived from an EMBL/GenBank/DDBJ whole genome shotgun (WGS) entry which is preliminary data.</text>
</comment>
<feature type="transmembrane region" description="Helical" evidence="6">
    <location>
        <begin position="400"/>
        <end position="422"/>
    </location>
</feature>
<dbReference type="Gene3D" id="1.20.1740.10">
    <property type="entry name" value="Amino acid/polyamine transporter I"/>
    <property type="match status" value="1"/>
</dbReference>
<gene>
    <name evidence="7" type="ORF">ENW83_05750</name>
</gene>
<dbReference type="SUPFAM" id="SSF52402">
    <property type="entry name" value="Adenine nucleotide alpha hydrolases-like"/>
    <property type="match status" value="1"/>
</dbReference>
<feature type="transmembrane region" description="Helical" evidence="6">
    <location>
        <begin position="158"/>
        <end position="178"/>
    </location>
</feature>
<dbReference type="Pfam" id="PF13520">
    <property type="entry name" value="AA_permease_2"/>
    <property type="match status" value="1"/>
</dbReference>
<feature type="transmembrane region" description="Helical" evidence="6">
    <location>
        <begin position="369"/>
        <end position="388"/>
    </location>
</feature>
<dbReference type="CDD" id="cd00293">
    <property type="entry name" value="USP-like"/>
    <property type="match status" value="1"/>
</dbReference>
<evidence type="ECO:0000256" key="4">
    <source>
        <dbReference type="ARBA" id="ARBA00022989"/>
    </source>
</evidence>
<name>A0A7J3SN76_9CREN</name>
<keyword evidence="5 6" id="KW-0472">Membrane</keyword>
<comment type="subcellular location">
    <subcellularLocation>
        <location evidence="1">Cell membrane</location>
        <topology evidence="1">Multi-pass membrane protein</topology>
    </subcellularLocation>
</comment>
<dbReference type="PANTHER" id="PTHR42770">
    <property type="entry name" value="AMINO ACID TRANSPORTER-RELATED"/>
    <property type="match status" value="1"/>
</dbReference>
<evidence type="ECO:0000256" key="3">
    <source>
        <dbReference type="ARBA" id="ARBA00022692"/>
    </source>
</evidence>
<protein>
    <submittedName>
        <fullName evidence="7">Amino acid permease</fullName>
    </submittedName>
</protein>
<evidence type="ECO:0000256" key="1">
    <source>
        <dbReference type="ARBA" id="ARBA00004651"/>
    </source>
</evidence>
<evidence type="ECO:0000256" key="5">
    <source>
        <dbReference type="ARBA" id="ARBA00023136"/>
    </source>
</evidence>
<feature type="transmembrane region" description="Helical" evidence="6">
    <location>
        <begin position="343"/>
        <end position="363"/>
    </location>
</feature>
<feature type="transmembrane region" description="Helical" evidence="6">
    <location>
        <begin position="428"/>
        <end position="446"/>
    </location>
</feature>
<evidence type="ECO:0000256" key="2">
    <source>
        <dbReference type="ARBA" id="ARBA00022475"/>
    </source>
</evidence>
<dbReference type="AlphaFoldDB" id="A0A7J3SN76"/>
<dbReference type="GO" id="GO:0022857">
    <property type="term" value="F:transmembrane transporter activity"/>
    <property type="evidence" value="ECO:0007669"/>
    <property type="project" value="InterPro"/>
</dbReference>
<feature type="transmembrane region" description="Helical" evidence="6">
    <location>
        <begin position="282"/>
        <end position="305"/>
    </location>
</feature>
<dbReference type="EMBL" id="DTLS01000167">
    <property type="protein sequence ID" value="HGZ60685.1"/>
    <property type="molecule type" value="Genomic_DNA"/>
</dbReference>
<evidence type="ECO:0000313" key="7">
    <source>
        <dbReference type="EMBL" id="HGZ60685.1"/>
    </source>
</evidence>
<evidence type="ECO:0000256" key="6">
    <source>
        <dbReference type="SAM" id="Phobius"/>
    </source>
</evidence>
<proteinExistence type="predicted"/>
<sequence>MAKRKDKLVRSLGFMHTFFIGLGAIIGGSIVVLIGPTIALSGTLGALFTLIFSSLVATLTALVYTEITSAIPEVGGGYIWAKLTMPRPFPFFAGWINWLAHTMAGTFYALSFAVMFTQLFQGLGFHLGSHLYLVNRMIALALIFVFAYLNYSGTAKVGWFSVLIGVFFVSIILLYGVYGTFLGINTGKLSSALFDSVQFTNLPSIFVSMITVVIAFEGYEILAQTAEEAKSPLKSLPKAILLTLASATFLYLIVTISTMGILGDRAYEFSAFFGDRTVMEAASFLFNYGGPIIALSGLATILSSINSTMFSSSRVLLAMARAGEFPKFFSEIHEKHKTPSKSILFTAAIMAVMSFFMDLLLSAFVVGTLFNLLFIVVNYSGIKLRLLYEKKLNYGFKTPLFPIIPLSGLVVKIFFFFAALIFSPIATLITLGLVALGGVLYKGFFFKYEVEHELPIVTAYGSLIRKDFRVMVLYPSSKKMGIVQVAAHIAKQKDGEVNIAHIIKVPEQTPLSFGSKLMERDAKPLKDITDHLNEIGVPARYIIRVAHSVPDALLASLEQEKIDLLIADLEDEGRLASRIELARRAFASHPMSGCDLLLVNSFYPYVSYIRAKSIIVLGRENEKSLAQRVEELFPGKEITLRVIESSKREEIMKVIEEIRTSGEEVGIIVFSYSLWSLVRRYKNRIFTPFMVFKRGAFSMEEFKSLFIRWR</sequence>
<dbReference type="InterPro" id="IPR050367">
    <property type="entry name" value="APC_superfamily"/>
</dbReference>
<dbReference type="PANTHER" id="PTHR42770:SF11">
    <property type="entry name" value="INNER MEMBRANE TRANSPORT PROTEIN YBAT"/>
    <property type="match status" value="1"/>
</dbReference>